<evidence type="ECO:0000313" key="2">
    <source>
        <dbReference type="Proteomes" id="UP001156870"/>
    </source>
</evidence>
<sequence>MINNSGIWIECKPDVMVGKPCVKGTRITVESILEMLSSGMTYGEIISDFPSLDEIKIRAAIGYAAHHLSKGNAA</sequence>
<evidence type="ECO:0008006" key="3">
    <source>
        <dbReference type="Google" id="ProtNLM"/>
    </source>
</evidence>
<dbReference type="PANTHER" id="PTHR34849">
    <property type="entry name" value="SSL5025 PROTEIN"/>
    <property type="match status" value="1"/>
</dbReference>
<gene>
    <name evidence="1" type="ORF">GCM10007877_25230</name>
</gene>
<reference evidence="1 2" key="1">
    <citation type="journal article" date="2014" name="Int. J. Syst. Evol. Microbiol.">
        <title>Complete genome sequence of Corynebacterium casei LMG S-19264T (=DSM 44701T), isolated from a smear-ripened cheese.</title>
        <authorList>
            <consortium name="US DOE Joint Genome Institute (JGI-PGF)"/>
            <person name="Walter F."/>
            <person name="Albersmeier A."/>
            <person name="Kalinowski J."/>
            <person name="Ruckert C."/>
        </authorList>
    </citation>
    <scope>NUCLEOTIDE SEQUENCE [LARGE SCALE GENOMIC DNA]</scope>
    <source>
        <strain evidence="1 2">NBRC 110095</strain>
    </source>
</reference>
<dbReference type="EMBL" id="BSPD01000061">
    <property type="protein sequence ID" value="GLS26804.1"/>
    <property type="molecule type" value="Genomic_DNA"/>
</dbReference>
<dbReference type="InterPro" id="IPR007367">
    <property type="entry name" value="DUF433"/>
</dbReference>
<keyword evidence="2" id="KW-1185">Reference proteome</keyword>
<dbReference type="SUPFAM" id="SSF46689">
    <property type="entry name" value="Homeodomain-like"/>
    <property type="match status" value="1"/>
</dbReference>
<comment type="caution">
    <text evidence="1">The sequence shown here is derived from an EMBL/GenBank/DDBJ whole genome shotgun (WGS) entry which is preliminary data.</text>
</comment>
<dbReference type="Gene3D" id="1.10.10.10">
    <property type="entry name" value="Winged helix-like DNA-binding domain superfamily/Winged helix DNA-binding domain"/>
    <property type="match status" value="1"/>
</dbReference>
<dbReference type="RefSeq" id="WP_232594956.1">
    <property type="nucleotide sequence ID" value="NZ_BSPD01000061.1"/>
</dbReference>
<organism evidence="1 2">
    <name type="scientific">Marinibactrum halimedae</name>
    <dbReference type="NCBI Taxonomy" id="1444977"/>
    <lineage>
        <taxon>Bacteria</taxon>
        <taxon>Pseudomonadati</taxon>
        <taxon>Pseudomonadota</taxon>
        <taxon>Gammaproteobacteria</taxon>
        <taxon>Cellvibrionales</taxon>
        <taxon>Cellvibrionaceae</taxon>
        <taxon>Marinibactrum</taxon>
    </lineage>
</organism>
<evidence type="ECO:0000313" key="1">
    <source>
        <dbReference type="EMBL" id="GLS26804.1"/>
    </source>
</evidence>
<proteinExistence type="predicted"/>
<dbReference type="Proteomes" id="UP001156870">
    <property type="component" value="Unassembled WGS sequence"/>
</dbReference>
<dbReference type="InterPro" id="IPR036388">
    <property type="entry name" value="WH-like_DNA-bd_sf"/>
</dbReference>
<dbReference type="Pfam" id="PF04255">
    <property type="entry name" value="DUF433"/>
    <property type="match status" value="1"/>
</dbReference>
<dbReference type="InterPro" id="IPR009057">
    <property type="entry name" value="Homeodomain-like_sf"/>
</dbReference>
<dbReference type="AlphaFoldDB" id="A0AA37T4W9"/>
<dbReference type="PANTHER" id="PTHR34849:SF3">
    <property type="entry name" value="SSR2962 PROTEIN"/>
    <property type="match status" value="1"/>
</dbReference>
<protein>
    <recommendedName>
        <fullName evidence="3">DUF433 domain-containing protein</fullName>
    </recommendedName>
</protein>
<accession>A0AA37T4W9</accession>
<name>A0AA37T4W9_9GAMM</name>